<dbReference type="Proteomes" id="UP001054857">
    <property type="component" value="Unassembled WGS sequence"/>
</dbReference>
<dbReference type="GO" id="GO:0031012">
    <property type="term" value="C:extracellular matrix"/>
    <property type="evidence" value="ECO:0007669"/>
    <property type="project" value="InterPro"/>
</dbReference>
<dbReference type="AlphaFoldDB" id="A0AAD3E504"/>
<keyword evidence="4" id="KW-0732">Signal</keyword>
<evidence type="ECO:0000256" key="9">
    <source>
        <dbReference type="SAM" id="MobiDB-lite"/>
    </source>
</evidence>
<evidence type="ECO:0000256" key="5">
    <source>
        <dbReference type="ARBA" id="ARBA00022801"/>
    </source>
</evidence>
<feature type="compositionally biased region" description="Low complexity" evidence="9">
    <location>
        <begin position="417"/>
        <end position="446"/>
    </location>
</feature>
<evidence type="ECO:0000313" key="10">
    <source>
        <dbReference type="EMBL" id="GFR53012.1"/>
    </source>
</evidence>
<evidence type="ECO:0000313" key="11">
    <source>
        <dbReference type="Proteomes" id="UP001054857"/>
    </source>
</evidence>
<dbReference type="GO" id="GO:0008270">
    <property type="term" value="F:zinc ion binding"/>
    <property type="evidence" value="ECO:0007669"/>
    <property type="project" value="InterPro"/>
</dbReference>
<feature type="region of interest" description="Disordered" evidence="9">
    <location>
        <begin position="335"/>
        <end position="358"/>
    </location>
</feature>
<evidence type="ECO:0000256" key="3">
    <source>
        <dbReference type="ARBA" id="ARBA00022723"/>
    </source>
</evidence>
<keyword evidence="2" id="KW-0645">Protease</keyword>
<dbReference type="GO" id="GO:0004222">
    <property type="term" value="F:metalloendopeptidase activity"/>
    <property type="evidence" value="ECO:0007669"/>
    <property type="project" value="InterPro"/>
</dbReference>
<keyword evidence="5" id="KW-0378">Hydrolase</keyword>
<feature type="compositionally biased region" description="Basic and acidic residues" evidence="9">
    <location>
        <begin position="179"/>
        <end position="189"/>
    </location>
</feature>
<dbReference type="GO" id="GO:0006508">
    <property type="term" value="P:proteolysis"/>
    <property type="evidence" value="ECO:0007669"/>
    <property type="project" value="UniProtKB-KW"/>
</dbReference>
<evidence type="ECO:0000256" key="2">
    <source>
        <dbReference type="ARBA" id="ARBA00022670"/>
    </source>
</evidence>
<feature type="region of interest" description="Disordered" evidence="9">
    <location>
        <begin position="152"/>
        <end position="289"/>
    </location>
</feature>
<keyword evidence="11" id="KW-1185">Reference proteome</keyword>
<evidence type="ECO:0000256" key="7">
    <source>
        <dbReference type="ARBA" id="ARBA00023049"/>
    </source>
</evidence>
<gene>
    <name evidence="10" type="ORF">Agub_g15704</name>
</gene>
<feature type="compositionally biased region" description="Low complexity" evidence="9">
    <location>
        <begin position="197"/>
        <end position="233"/>
    </location>
</feature>
<evidence type="ECO:0000256" key="6">
    <source>
        <dbReference type="ARBA" id="ARBA00022833"/>
    </source>
</evidence>
<comment type="cofactor">
    <cofactor evidence="1">
        <name>Zn(2+)</name>
        <dbReference type="ChEBI" id="CHEBI:29105"/>
    </cofactor>
</comment>
<feature type="compositionally biased region" description="Basic residues" evidence="9">
    <location>
        <begin position="87"/>
        <end position="96"/>
    </location>
</feature>
<dbReference type="PROSITE" id="PS00546">
    <property type="entry name" value="CYSTEINE_SWITCH"/>
    <property type="match status" value="1"/>
</dbReference>
<sequence>GTGGGGVAPVGRPQHGAPQRAPMPPVPCMQLNVPYMNQAALQPLPAKSSRRWGPVNPREDPYRHGRRDAHSNDRWEQPEARNFPRSPIRHRSRSPARRAGSPRRAPSRSPSRWQACSPSRWRARSPPGNRGRRGGVVVEDCRRRAAAAAAAHVRMRRRSSAAADLPAFKGTSTPQQEPAPRHPDEETRCRGSTSGQPSAAPPATVASNACAAAAATLPSSTAPEPEASSRSSAGDSCDTAGQDEADTRAGSGGARVAEGGKHAVLARGAGRRGSKGMSERRGRGRRAASRNITAAAAAELERAMASVTLSDKPVPGAAFVRLFCGNCGKEQKWDVEGERAKPLPDPSAPDGLKRTKDGGRLYYDAKNSTCQFCGNMAMCNPLSAVCIYCDCVMEGFRPTYWKCTNKDGTARRRAMTGSAAAPSASARPAAGSRSGAGDDAAATQSGSAGGSSPGGPTASTGSDGAQGDKPEAPEAKGGCEYARTCSICVDHDLRYPGRPRCGCPRLHGAIAGQVTGNRAGNLGWVMVH</sequence>
<feature type="compositionally biased region" description="Low complexity" evidence="9">
    <location>
        <begin position="454"/>
        <end position="465"/>
    </location>
</feature>
<organism evidence="10 11">
    <name type="scientific">Astrephomene gubernaculifera</name>
    <dbReference type="NCBI Taxonomy" id="47775"/>
    <lineage>
        <taxon>Eukaryota</taxon>
        <taxon>Viridiplantae</taxon>
        <taxon>Chlorophyta</taxon>
        <taxon>core chlorophytes</taxon>
        <taxon>Chlorophyceae</taxon>
        <taxon>CS clade</taxon>
        <taxon>Chlamydomonadales</taxon>
        <taxon>Astrephomenaceae</taxon>
        <taxon>Astrephomene</taxon>
    </lineage>
</organism>
<feature type="region of interest" description="Disordered" evidence="9">
    <location>
        <begin position="414"/>
        <end position="476"/>
    </location>
</feature>
<feature type="region of interest" description="Disordered" evidence="9">
    <location>
        <begin position="1"/>
        <end position="137"/>
    </location>
</feature>
<evidence type="ECO:0000256" key="4">
    <source>
        <dbReference type="ARBA" id="ARBA00022729"/>
    </source>
</evidence>
<keyword evidence="6" id="KW-0862">Zinc</keyword>
<keyword evidence="8" id="KW-0865">Zymogen</keyword>
<proteinExistence type="predicted"/>
<comment type="caution">
    <text evidence="10">The sequence shown here is derived from an EMBL/GenBank/DDBJ whole genome shotgun (WGS) entry which is preliminary data.</text>
</comment>
<reference evidence="10 11" key="1">
    <citation type="journal article" date="2021" name="Sci. Rep.">
        <title>Genome sequencing of the multicellular alga Astrephomene provides insights into convergent evolution of germ-soma differentiation.</title>
        <authorList>
            <person name="Yamashita S."/>
            <person name="Yamamoto K."/>
            <person name="Matsuzaki R."/>
            <person name="Suzuki S."/>
            <person name="Yamaguchi H."/>
            <person name="Hirooka S."/>
            <person name="Minakuchi Y."/>
            <person name="Miyagishima S."/>
            <person name="Kawachi M."/>
            <person name="Toyoda A."/>
            <person name="Nozaki H."/>
        </authorList>
    </citation>
    <scope>NUCLEOTIDE SEQUENCE [LARGE SCALE GENOMIC DNA]</scope>
    <source>
        <strain evidence="10 11">NIES-4017</strain>
    </source>
</reference>
<dbReference type="InterPro" id="IPR021158">
    <property type="entry name" value="Pept_M10A_Zn_BS"/>
</dbReference>
<feature type="compositionally biased region" description="Low complexity" evidence="9">
    <location>
        <begin position="97"/>
        <end position="112"/>
    </location>
</feature>
<accession>A0AAD3E504</accession>
<evidence type="ECO:0000256" key="8">
    <source>
        <dbReference type="ARBA" id="ARBA00023145"/>
    </source>
</evidence>
<feature type="non-terminal residue" evidence="10">
    <location>
        <position position="528"/>
    </location>
</feature>
<feature type="compositionally biased region" description="Basic and acidic residues" evidence="9">
    <location>
        <begin position="57"/>
        <end position="79"/>
    </location>
</feature>
<protein>
    <submittedName>
        <fullName evidence="10">Uncharacterized protein</fullName>
    </submittedName>
</protein>
<keyword evidence="7" id="KW-0482">Metalloprotease</keyword>
<keyword evidence="3" id="KW-0479">Metal-binding</keyword>
<name>A0AAD3E504_9CHLO</name>
<dbReference type="EMBL" id="BMAR01000083">
    <property type="protein sequence ID" value="GFR53012.1"/>
    <property type="molecule type" value="Genomic_DNA"/>
</dbReference>
<evidence type="ECO:0000256" key="1">
    <source>
        <dbReference type="ARBA" id="ARBA00001947"/>
    </source>
</evidence>